<dbReference type="Proteomes" id="UP000292160">
    <property type="component" value="Segment"/>
</dbReference>
<sequence>MTSFVLYVIIGYQLIKEVNMKNEDYLVGMNLLNVAIQSQLQMAKIRDILCPCYASLTEKQQKKFDKDILTIKEKYAKMYEKKKSKEYQKWSKYYDKEIKKRYVKEVNAND</sequence>
<name>A0A481W5M7_9CAUD</name>
<accession>A0A481W5M7</accession>
<dbReference type="GeneID" id="65071904"/>
<dbReference type="KEGG" id="vg:65071904"/>
<proteinExistence type="predicted"/>
<evidence type="ECO:0000313" key="2">
    <source>
        <dbReference type="Proteomes" id="UP000292160"/>
    </source>
</evidence>
<dbReference type="RefSeq" id="YP_010082896.1">
    <property type="nucleotide sequence ID" value="NC_055035.1"/>
</dbReference>
<organism evidence="1 2">
    <name type="scientific">Fusobacterium phage Fnu1</name>
    <dbReference type="NCBI Taxonomy" id="2530024"/>
    <lineage>
        <taxon>Viruses</taxon>
        <taxon>Duplodnaviria</taxon>
        <taxon>Heunggongvirae</taxon>
        <taxon>Uroviricota</taxon>
        <taxon>Caudoviricetes</taxon>
        <taxon>Latrobevirus</taxon>
        <taxon>Latrobevirus FNU1</taxon>
    </lineage>
</organism>
<evidence type="ECO:0000313" key="1">
    <source>
        <dbReference type="EMBL" id="QBJ04177.1"/>
    </source>
</evidence>
<reference evidence="1 2" key="1">
    <citation type="submission" date="2019-02" db="EMBL/GenBank/DDBJ databases">
        <title>Genomic, morphological and functional characterisation of novel bacteriophage Fnu1 capable of disrupt Fusobacterium nucleatum biofilm.</title>
        <authorList>
            <person name="Kabwe M."/>
            <person name="Brown T.L."/>
            <person name="Dashper S."/>
            <person name="Speirs L."/>
            <person name="Ku H."/>
            <person name="Petrovski S."/>
            <person name="Chan H.T."/>
            <person name="Lock P."/>
            <person name="Tucci J."/>
        </authorList>
    </citation>
    <scope>NUCLEOTIDE SEQUENCE [LARGE SCALE GENOMIC DNA]</scope>
</reference>
<dbReference type="EMBL" id="MK554696">
    <property type="protein sequence ID" value="QBJ04177.1"/>
    <property type="molecule type" value="Genomic_DNA"/>
</dbReference>
<keyword evidence="2" id="KW-1185">Reference proteome</keyword>
<protein>
    <submittedName>
        <fullName evidence="1">Tyrosine recombinase</fullName>
    </submittedName>
</protein>